<organism evidence="3 4">
    <name type="scientific">Meloidogyne enterolobii</name>
    <name type="common">Root-knot nematode worm</name>
    <name type="synonym">Meloidogyne mayaguensis</name>
    <dbReference type="NCBI Taxonomy" id="390850"/>
    <lineage>
        <taxon>Eukaryota</taxon>
        <taxon>Metazoa</taxon>
        <taxon>Ecdysozoa</taxon>
        <taxon>Nematoda</taxon>
        <taxon>Chromadorea</taxon>
        <taxon>Rhabditida</taxon>
        <taxon>Tylenchina</taxon>
        <taxon>Tylenchomorpha</taxon>
        <taxon>Tylenchoidea</taxon>
        <taxon>Meloidogynidae</taxon>
        <taxon>Meloidogyninae</taxon>
        <taxon>Meloidogyne</taxon>
    </lineage>
</organism>
<feature type="transmembrane region" description="Helical" evidence="2">
    <location>
        <begin position="103"/>
        <end position="122"/>
    </location>
</feature>
<feature type="compositionally biased region" description="Polar residues" evidence="1">
    <location>
        <begin position="27"/>
        <end position="36"/>
    </location>
</feature>
<evidence type="ECO:0000313" key="4">
    <source>
        <dbReference type="Proteomes" id="UP000580250"/>
    </source>
</evidence>
<evidence type="ECO:0000256" key="1">
    <source>
        <dbReference type="SAM" id="MobiDB-lite"/>
    </source>
</evidence>
<dbReference type="EMBL" id="CAJEWN010002260">
    <property type="protein sequence ID" value="CAD2202819.1"/>
    <property type="molecule type" value="Genomic_DNA"/>
</dbReference>
<comment type="caution">
    <text evidence="3">The sequence shown here is derived from an EMBL/GenBank/DDBJ whole genome shotgun (WGS) entry which is preliminary data.</text>
</comment>
<protein>
    <submittedName>
        <fullName evidence="3">Uncharacterized protein</fullName>
    </submittedName>
</protein>
<reference evidence="3 4" key="1">
    <citation type="submission" date="2020-08" db="EMBL/GenBank/DDBJ databases">
        <authorList>
            <person name="Koutsovoulos G."/>
            <person name="Danchin GJ E."/>
        </authorList>
    </citation>
    <scope>NUCLEOTIDE SEQUENCE [LARGE SCALE GENOMIC DNA]</scope>
</reference>
<keyword evidence="2" id="KW-0472">Membrane</keyword>
<proteinExistence type="predicted"/>
<feature type="compositionally biased region" description="Low complexity" evidence="1">
    <location>
        <begin position="43"/>
        <end position="59"/>
    </location>
</feature>
<accession>A0A6V7XTY4</accession>
<keyword evidence="2" id="KW-1133">Transmembrane helix</keyword>
<gene>
    <name evidence="3" type="ORF">MENT_LOCUS56471</name>
</gene>
<name>A0A6V7XTY4_MELEN</name>
<feature type="region of interest" description="Disordered" evidence="1">
    <location>
        <begin position="27"/>
        <end position="63"/>
    </location>
</feature>
<sequence length="132" mass="15194">MQICLYINWKEKEQKQQNKQKQKIIHSTASTPLLKQTSDDDNISCTSTTTTGSATTISSPQQQQHHYDLIPYTGRLLMAELAFTYTADLETENQEEYIRFAKLPLAITIVPAVCVLIGKYWQEMVHLVDMWL</sequence>
<evidence type="ECO:0000313" key="3">
    <source>
        <dbReference type="EMBL" id="CAD2202819.1"/>
    </source>
</evidence>
<keyword evidence="2" id="KW-0812">Transmembrane</keyword>
<dbReference type="AlphaFoldDB" id="A0A6V7XTY4"/>
<evidence type="ECO:0000256" key="2">
    <source>
        <dbReference type="SAM" id="Phobius"/>
    </source>
</evidence>
<dbReference type="Proteomes" id="UP000580250">
    <property type="component" value="Unassembled WGS sequence"/>
</dbReference>